<evidence type="ECO:0000313" key="1">
    <source>
        <dbReference type="EMBL" id="CCO23487.1"/>
    </source>
</evidence>
<organism evidence="1 2">
    <name type="scientific">Maridesulfovibrio hydrothermalis AM13 = DSM 14728</name>
    <dbReference type="NCBI Taxonomy" id="1121451"/>
    <lineage>
        <taxon>Bacteria</taxon>
        <taxon>Pseudomonadati</taxon>
        <taxon>Thermodesulfobacteriota</taxon>
        <taxon>Desulfovibrionia</taxon>
        <taxon>Desulfovibrionales</taxon>
        <taxon>Desulfovibrionaceae</taxon>
        <taxon>Maridesulfovibrio</taxon>
    </lineage>
</organism>
<protein>
    <submittedName>
        <fullName evidence="1">Uncharacterized protein</fullName>
    </submittedName>
</protein>
<dbReference type="KEGG" id="dhy:DESAM_21206"/>
<keyword evidence="2" id="KW-1185">Reference proteome</keyword>
<dbReference type="AlphaFoldDB" id="L0RB93"/>
<reference evidence="1 2" key="1">
    <citation type="submission" date="2012-10" db="EMBL/GenBank/DDBJ databases">
        <authorList>
            <person name="Genoscope - CEA"/>
        </authorList>
    </citation>
    <scope>NUCLEOTIDE SEQUENCE [LARGE SCALE GENOMIC DNA]</scope>
    <source>
        <strain evidence="2">AM13 / DSM 14728</strain>
    </source>
</reference>
<accession>L0RB93</accession>
<dbReference type="Proteomes" id="UP000010808">
    <property type="component" value="Chromosome"/>
</dbReference>
<sequence>MVLPGGPVNRVDSKIDMAAGVVFGGHIYFVSRRCAFKELKRLL</sequence>
<dbReference type="PATRIC" id="fig|1121451.3.peg.1459"/>
<dbReference type="STRING" id="1121451.DESAM_21206"/>
<gene>
    <name evidence="1" type="ORF">DESAM_21206</name>
</gene>
<evidence type="ECO:0000313" key="2">
    <source>
        <dbReference type="Proteomes" id="UP000010808"/>
    </source>
</evidence>
<proteinExistence type="predicted"/>
<dbReference type="HOGENOM" id="CLU_3232656_0_0_7"/>
<name>L0RB93_9BACT</name>
<dbReference type="EMBL" id="FO203522">
    <property type="protein sequence ID" value="CCO23487.1"/>
    <property type="molecule type" value="Genomic_DNA"/>
</dbReference>